<feature type="domain" description="Cation/H+ exchanger transmembrane" evidence="10">
    <location>
        <begin position="17"/>
        <end position="417"/>
    </location>
</feature>
<evidence type="ECO:0000256" key="4">
    <source>
        <dbReference type="ARBA" id="ARBA00022692"/>
    </source>
</evidence>
<dbReference type="Pfam" id="PF00999">
    <property type="entry name" value="Na_H_Exchanger"/>
    <property type="match status" value="1"/>
</dbReference>
<dbReference type="STRING" id="588898.BB347_13265"/>
<reference evidence="11 14" key="1">
    <citation type="submission" date="2017-01" db="EMBL/GenBank/DDBJ databases">
        <title>Complete genome sequence of Haloterrigena daqingensis type strain (JX313T).</title>
        <authorList>
            <person name="Shuang W."/>
        </authorList>
    </citation>
    <scope>NUCLEOTIDE SEQUENCE [LARGE SCALE GENOMIC DNA]</scope>
    <source>
        <strain evidence="11 14">JX313</strain>
    </source>
</reference>
<feature type="transmembrane region" description="Helical" evidence="9">
    <location>
        <begin position="358"/>
        <end position="381"/>
    </location>
</feature>
<evidence type="ECO:0000259" key="10">
    <source>
        <dbReference type="Pfam" id="PF00999"/>
    </source>
</evidence>
<evidence type="ECO:0000256" key="6">
    <source>
        <dbReference type="ARBA" id="ARBA00023065"/>
    </source>
</evidence>
<accession>A0A1N7F2S2</accession>
<feature type="transmembrane region" description="Helical" evidence="9">
    <location>
        <begin position="253"/>
        <end position="275"/>
    </location>
</feature>
<organism evidence="12 13">
    <name type="scientific">Natronorubrum daqingense</name>
    <dbReference type="NCBI Taxonomy" id="588898"/>
    <lineage>
        <taxon>Archaea</taxon>
        <taxon>Methanobacteriati</taxon>
        <taxon>Methanobacteriota</taxon>
        <taxon>Stenosarchaea group</taxon>
        <taxon>Halobacteria</taxon>
        <taxon>Halobacteriales</taxon>
        <taxon>Natrialbaceae</taxon>
        <taxon>Natronorubrum</taxon>
    </lineage>
</organism>
<feature type="transmembrane region" description="Helical" evidence="9">
    <location>
        <begin position="6"/>
        <end position="26"/>
    </location>
</feature>
<evidence type="ECO:0000256" key="8">
    <source>
        <dbReference type="SAM" id="MobiDB-lite"/>
    </source>
</evidence>
<feature type="transmembrane region" description="Helical" evidence="9">
    <location>
        <begin position="212"/>
        <end position="233"/>
    </location>
</feature>
<name>A0A1N7F2S2_9EURY</name>
<keyword evidence="7 9" id="KW-0472">Membrane</keyword>
<dbReference type="EMBL" id="FTNP01000005">
    <property type="protein sequence ID" value="SIR94663.1"/>
    <property type="molecule type" value="Genomic_DNA"/>
</dbReference>
<dbReference type="AlphaFoldDB" id="A0A1N7F2S2"/>
<dbReference type="GeneID" id="30956930"/>
<feature type="region of interest" description="Disordered" evidence="8">
    <location>
        <begin position="420"/>
        <end position="443"/>
    </location>
</feature>
<feature type="transmembrane region" description="Helical" evidence="9">
    <location>
        <begin position="326"/>
        <end position="346"/>
    </location>
</feature>
<dbReference type="KEGG" id="hda:BB347_13265"/>
<dbReference type="EMBL" id="CP019327">
    <property type="protein sequence ID" value="APX97497.1"/>
    <property type="molecule type" value="Genomic_DNA"/>
</dbReference>
<dbReference type="GO" id="GO:0015297">
    <property type="term" value="F:antiporter activity"/>
    <property type="evidence" value="ECO:0007669"/>
    <property type="project" value="UniProtKB-KW"/>
</dbReference>
<keyword evidence="4 9" id="KW-0812">Transmembrane</keyword>
<feature type="transmembrane region" description="Helical" evidence="9">
    <location>
        <begin position="93"/>
        <end position="116"/>
    </location>
</feature>
<evidence type="ECO:0000313" key="11">
    <source>
        <dbReference type="EMBL" id="APX97497.1"/>
    </source>
</evidence>
<dbReference type="RefSeq" id="WP_076583033.1">
    <property type="nucleotide sequence ID" value="NZ_CP019327.1"/>
</dbReference>
<evidence type="ECO:0000256" key="3">
    <source>
        <dbReference type="ARBA" id="ARBA00022449"/>
    </source>
</evidence>
<comment type="subcellular location">
    <subcellularLocation>
        <location evidence="1">Cell membrane</location>
        <topology evidence="1">Multi-pass membrane protein</topology>
    </subcellularLocation>
</comment>
<evidence type="ECO:0000256" key="5">
    <source>
        <dbReference type="ARBA" id="ARBA00022989"/>
    </source>
</evidence>
<feature type="transmembrane region" description="Helical" evidence="9">
    <location>
        <begin position="65"/>
        <end position="81"/>
    </location>
</feature>
<evidence type="ECO:0000313" key="14">
    <source>
        <dbReference type="Proteomes" id="UP000187321"/>
    </source>
</evidence>
<reference evidence="12 13" key="2">
    <citation type="submission" date="2017-01" db="EMBL/GenBank/DDBJ databases">
        <authorList>
            <person name="Mah S.A."/>
            <person name="Swanson W.J."/>
            <person name="Moy G.W."/>
            <person name="Vacquier V.D."/>
        </authorList>
    </citation>
    <scope>NUCLEOTIDE SEQUENCE [LARGE SCALE GENOMIC DNA]</scope>
    <source>
        <strain evidence="12 13">CGMCC 1.8909</strain>
    </source>
</reference>
<evidence type="ECO:0000256" key="9">
    <source>
        <dbReference type="SAM" id="Phobius"/>
    </source>
</evidence>
<dbReference type="Proteomes" id="UP000187321">
    <property type="component" value="Chromosome"/>
</dbReference>
<gene>
    <name evidence="11" type="ORF">BB347_13265</name>
    <name evidence="12" type="ORF">SAMN05421809_2965</name>
</gene>
<keyword evidence="3" id="KW-0050">Antiport</keyword>
<evidence type="ECO:0000256" key="2">
    <source>
        <dbReference type="ARBA" id="ARBA00022448"/>
    </source>
</evidence>
<feature type="transmembrane region" description="Helical" evidence="9">
    <location>
        <begin position="393"/>
        <end position="419"/>
    </location>
</feature>
<dbReference type="OrthoDB" id="157118at2157"/>
<keyword evidence="5 9" id="KW-1133">Transmembrane helix</keyword>
<proteinExistence type="predicted"/>
<dbReference type="GO" id="GO:0005886">
    <property type="term" value="C:plasma membrane"/>
    <property type="evidence" value="ECO:0007669"/>
    <property type="project" value="UniProtKB-SubCell"/>
</dbReference>
<feature type="compositionally biased region" description="Basic and acidic residues" evidence="8">
    <location>
        <begin position="432"/>
        <end position="443"/>
    </location>
</feature>
<protein>
    <submittedName>
        <fullName evidence="11">Cation transporter</fullName>
    </submittedName>
    <submittedName>
        <fullName evidence="12">Sodium/proton antiporter, CPA1 family</fullName>
    </submittedName>
</protein>
<dbReference type="Proteomes" id="UP000185687">
    <property type="component" value="Unassembled WGS sequence"/>
</dbReference>
<dbReference type="GO" id="GO:1902600">
    <property type="term" value="P:proton transmembrane transport"/>
    <property type="evidence" value="ECO:0007669"/>
    <property type="project" value="InterPro"/>
</dbReference>
<keyword evidence="13" id="KW-1185">Reference proteome</keyword>
<dbReference type="InterPro" id="IPR006153">
    <property type="entry name" value="Cation/H_exchanger_TM"/>
</dbReference>
<sequence length="443" mass="47214">MSAYEAALIIIAVGLLGAIVLPRLLAGKPLSLPMFYVALGGVLFTVVPTAPTIDPVANSTVTEHLTELVVIIALMGAGLKIDRPFDVTSWSATWRLIGITMPLTIGAIALLSWMVLGLHPATAILLGAVLAPTDPVLASDVDAGAPLTELEKEAAPAHRWGSVRFSLTSEAGLNDGLAFPFTYLAIAVAAADNTTTHVWLAEWALVDGLYRVAVGLLLGYAIGNLMARLVFYAPAPSHRAEIMAGAEAIVATLLAYGVTELLGGYGFIAVFVAALELRRYEWEHEYHRELHDFAALVERLLMAAVLVLFGAAIADGLLAPLTGTDVLVGLAVIVLVRPLAGLLGFVGSDAPWSDRTVISFFGIRGIGSFYYLSFALAHVSFEELELLIAAERLWALVGVVVLTSIVLHGVTAGPVMNALERRRNRPMPPDDTTERRLADKRTD</sequence>
<keyword evidence="2" id="KW-0813">Transport</keyword>
<feature type="transmembrane region" description="Helical" evidence="9">
    <location>
        <begin position="33"/>
        <end position="53"/>
    </location>
</feature>
<evidence type="ECO:0000256" key="7">
    <source>
        <dbReference type="ARBA" id="ARBA00023136"/>
    </source>
</evidence>
<feature type="transmembrane region" description="Helical" evidence="9">
    <location>
        <begin position="296"/>
        <end position="314"/>
    </location>
</feature>
<keyword evidence="6" id="KW-0406">Ion transport</keyword>
<dbReference type="PANTHER" id="PTHR32507">
    <property type="entry name" value="NA(+)/H(+) ANTIPORTER 1"/>
    <property type="match status" value="1"/>
</dbReference>
<evidence type="ECO:0000313" key="13">
    <source>
        <dbReference type="Proteomes" id="UP000185687"/>
    </source>
</evidence>
<dbReference type="PANTHER" id="PTHR32507:SF8">
    <property type="entry name" value="CNH1P"/>
    <property type="match status" value="1"/>
</dbReference>
<evidence type="ECO:0000256" key="1">
    <source>
        <dbReference type="ARBA" id="ARBA00004651"/>
    </source>
</evidence>
<feature type="transmembrane region" description="Helical" evidence="9">
    <location>
        <begin position="177"/>
        <end position="200"/>
    </location>
</feature>
<evidence type="ECO:0000313" key="12">
    <source>
        <dbReference type="EMBL" id="SIR94663.1"/>
    </source>
</evidence>